<feature type="non-terminal residue" evidence="5">
    <location>
        <position position="59"/>
    </location>
</feature>
<comment type="caution">
    <text evidence="5">The sequence shown here is derived from an EMBL/GenBank/DDBJ whole genome shotgun (WGS) entry which is preliminary data.</text>
</comment>
<evidence type="ECO:0000313" key="5">
    <source>
        <dbReference type="EMBL" id="CAG8856525.1"/>
    </source>
</evidence>
<keyword evidence="3" id="KW-0548">Nucleotidyltransferase</keyword>
<dbReference type="EMBL" id="CAJVQB010160992">
    <property type="protein sequence ID" value="CAG8856525.1"/>
    <property type="molecule type" value="Genomic_DNA"/>
</dbReference>
<dbReference type="Gene3D" id="1.10.132.60">
    <property type="entry name" value="DNA polymerase family B, C-terminal domain"/>
    <property type="match status" value="1"/>
</dbReference>
<reference evidence="5 6" key="1">
    <citation type="submission" date="2021-06" db="EMBL/GenBank/DDBJ databases">
        <authorList>
            <person name="Kallberg Y."/>
            <person name="Tangrot J."/>
            <person name="Rosling A."/>
        </authorList>
    </citation>
    <scope>NUCLEOTIDE SEQUENCE [LARGE SCALE GENOMIC DNA]</scope>
    <source>
        <strain evidence="5 6">120-4 pot B 10/14</strain>
    </source>
</reference>
<evidence type="ECO:0000256" key="4">
    <source>
        <dbReference type="ARBA" id="ARBA00022932"/>
    </source>
</evidence>
<organism evidence="5 6">
    <name type="scientific">Gigaspora margarita</name>
    <dbReference type="NCBI Taxonomy" id="4874"/>
    <lineage>
        <taxon>Eukaryota</taxon>
        <taxon>Fungi</taxon>
        <taxon>Fungi incertae sedis</taxon>
        <taxon>Mucoromycota</taxon>
        <taxon>Glomeromycotina</taxon>
        <taxon>Glomeromycetes</taxon>
        <taxon>Diversisporales</taxon>
        <taxon>Gigasporaceae</taxon>
        <taxon>Gigaspora</taxon>
    </lineage>
</organism>
<evidence type="ECO:0000256" key="2">
    <source>
        <dbReference type="ARBA" id="ARBA00022679"/>
    </source>
</evidence>
<evidence type="ECO:0000256" key="1">
    <source>
        <dbReference type="ARBA" id="ARBA00012417"/>
    </source>
</evidence>
<evidence type="ECO:0000313" key="6">
    <source>
        <dbReference type="Proteomes" id="UP000789901"/>
    </source>
</evidence>
<proteinExistence type="predicted"/>
<protein>
    <recommendedName>
        <fullName evidence="1">DNA-directed DNA polymerase</fullName>
        <ecNumber evidence="1">2.7.7.7</ecNumber>
    </recommendedName>
</protein>
<feature type="non-terminal residue" evidence="5">
    <location>
        <position position="1"/>
    </location>
</feature>
<evidence type="ECO:0000256" key="3">
    <source>
        <dbReference type="ARBA" id="ARBA00022695"/>
    </source>
</evidence>
<dbReference type="InterPro" id="IPR042087">
    <property type="entry name" value="DNA_pol_B_thumb"/>
</dbReference>
<sequence length="59" mass="6916">GVDIVKRGQSKLFRDVGKEIMNRTLKVGNKETIHQIVEKVLWKNVEKLSKLDYDEFIQT</sequence>
<accession>A0ABN7XPA2</accession>
<dbReference type="EC" id="2.7.7.7" evidence="1"/>
<keyword evidence="4" id="KW-0239">DNA-directed DNA polymerase</keyword>
<gene>
    <name evidence="5" type="ORF">GMARGA_LOCUS45346</name>
</gene>
<keyword evidence="2" id="KW-0808">Transferase</keyword>
<name>A0ABN7XPA2_GIGMA</name>
<keyword evidence="6" id="KW-1185">Reference proteome</keyword>
<dbReference type="Proteomes" id="UP000789901">
    <property type="component" value="Unassembled WGS sequence"/>
</dbReference>